<evidence type="ECO:0000256" key="4">
    <source>
        <dbReference type="ARBA" id="ARBA00022833"/>
    </source>
</evidence>
<dbReference type="AlphaFoldDB" id="A0A1J7ITF5"/>
<feature type="domain" description="C2H2-type" evidence="7">
    <location>
        <begin position="1081"/>
        <end position="1108"/>
    </location>
</feature>
<dbReference type="OrthoDB" id="5245608at2759"/>
<evidence type="ECO:0000259" key="7">
    <source>
        <dbReference type="PROSITE" id="PS50157"/>
    </source>
</evidence>
<feature type="domain" description="C2H2-type" evidence="7">
    <location>
        <begin position="940"/>
        <end position="967"/>
    </location>
</feature>
<dbReference type="GO" id="GO:0000981">
    <property type="term" value="F:DNA-binding transcription factor activity, RNA polymerase II-specific"/>
    <property type="evidence" value="ECO:0007669"/>
    <property type="project" value="TreeGrafter"/>
</dbReference>
<dbReference type="InParanoid" id="A0A1J7ITF5"/>
<dbReference type="GO" id="GO:0000977">
    <property type="term" value="F:RNA polymerase II transcription regulatory region sequence-specific DNA binding"/>
    <property type="evidence" value="ECO:0007669"/>
    <property type="project" value="TreeGrafter"/>
</dbReference>
<keyword evidence="2" id="KW-0677">Repeat</keyword>
<dbReference type="SMART" id="SM00355">
    <property type="entry name" value="ZnF_C2H2"/>
    <property type="match status" value="9"/>
</dbReference>
<dbReference type="GO" id="GO:0008270">
    <property type="term" value="F:zinc ion binding"/>
    <property type="evidence" value="ECO:0007669"/>
    <property type="project" value="UniProtKB-KW"/>
</dbReference>
<feature type="domain" description="C2H2-type" evidence="7">
    <location>
        <begin position="1138"/>
        <end position="1166"/>
    </location>
</feature>
<evidence type="ECO:0000256" key="5">
    <source>
        <dbReference type="PROSITE-ProRule" id="PRU00042"/>
    </source>
</evidence>
<dbReference type="SUPFAM" id="SSF57667">
    <property type="entry name" value="beta-beta-alpha zinc fingers"/>
    <property type="match status" value="5"/>
</dbReference>
<dbReference type="PANTHER" id="PTHR24379:SF127">
    <property type="entry name" value="BLOODY FINGERS-RELATED"/>
    <property type="match status" value="1"/>
</dbReference>
<evidence type="ECO:0000313" key="9">
    <source>
        <dbReference type="Proteomes" id="UP000182658"/>
    </source>
</evidence>
<protein>
    <recommendedName>
        <fullName evidence="7">C2H2-type domain-containing protein</fullName>
    </recommendedName>
</protein>
<name>A0A1J7ITF5_9PEZI</name>
<reference evidence="8 9" key="1">
    <citation type="submission" date="2016-10" db="EMBL/GenBank/DDBJ databases">
        <title>Draft genome sequence of Coniochaeta ligniaria NRRL30616, a lignocellulolytic fungus for bioabatement of inhibitors in plant biomass hydrolysates.</title>
        <authorList>
            <consortium name="DOE Joint Genome Institute"/>
            <person name="Jimenez D.J."/>
            <person name="Hector R.E."/>
            <person name="Riley R."/>
            <person name="Sun H."/>
            <person name="Grigoriev I.V."/>
            <person name="Van Elsas J.D."/>
            <person name="Nichols N.N."/>
        </authorList>
    </citation>
    <scope>NUCLEOTIDE SEQUENCE [LARGE SCALE GENOMIC DNA]</scope>
    <source>
        <strain evidence="8 9">NRRL 30616</strain>
    </source>
</reference>
<feature type="region of interest" description="Disordered" evidence="6">
    <location>
        <begin position="325"/>
        <end position="367"/>
    </location>
</feature>
<feature type="region of interest" description="Disordered" evidence="6">
    <location>
        <begin position="275"/>
        <end position="311"/>
    </location>
</feature>
<feature type="domain" description="C2H2-type" evidence="7">
    <location>
        <begin position="1108"/>
        <end position="1135"/>
    </location>
</feature>
<sequence>MAKSHPKKTSSSVPAAAKQAEETPRRSTRNSSNKVDYWRLIDIGENEPKKSAKAPKTPKAPTTPSPFTPTTAATQTPLSSTPSPSPAPSPRPKAGELIQAENLEKFRQCFPNGYLQVDVSSTGFLCGIRALCRSMELQCDGPHPTWEELLAIARSQEMQEREDHHHMFDVPMETDNPRDKRPVARDLESDYSVDHLAVVLQMWKDTHDRDLALGVLDRVGGCRIYGDAHTTPATKLVWVYTTNEGVHTPDEEDLMNGGLEFLATDHYMALVERTSPASPDVTLPSRKRSATDVAESSAKRPCVDDEDSDFSEDEDLFALEDELCSGDEDSDDEYEGVPEVEDEGNVPDGAVPSGPSPASTARRNQGHWTPYIDAEGVLRIGRQPKNAHVQDIRSIPRDIFEKRLKEKIFGNLKATDKKITGTTDDHIRDARKSLFERLNATMRSVEGSDDFVKRVCDYTGEDLLFTPGPRSASMEAVNPVTRSEGRLTYHENPNNVVLIMSFLNTLKKEHPIIVMPLQSIWLNARSPREQDWALNAANNACILGTLFRLKHTRNGTTGKFREWSDWDDDRLEDMLNALRTGTLTPEQQEQLEEFDLKELFTTSSIDIGRVDRISGLDISDIVSNMRRIATKYGLTPEDFDELCFVDSPSGSRVFYPFWHGSMALARDIGWDWNSLLAFARERLRRLQKNCNKNAEEAGLGESEMDALRLVYWMVHWICRKIKAVKDSCDLPTIPDIASRLLDRWGLPIVPWKKHIWSASVCKVDHGIPMFFGLISRPGVPFDPVDDFNLDECTITIDSFATNMGMADWNSSYWGRMGELLRSIPVQHPLWQLDESLGMATWGSRTRNAASGGPPQSPIPAFTMPLLDIGLFISRSRHDISNEFRCEACPTTFTSIGEWVDHCRHNHGNSPTAPRPSTAGQCPQSQSAKDKNYWDSMKTAFRCDKCEYTSKTKDDLAKHKRRHANERKFPCDQCEMAFNTPGDLADHKIVHSTERKFPCDQCGMAFKRRRDLADHKLVHSDERNFPCDQCEAAFRKATDLQRHKLRHANERNFLCGQCEAAFNTPNELSRHKRVHSTEGGEFSCDKCPKTFKDVDALIRHKKTHLDRNFACDQCPKTYVDRRSLNRHKKKHEDARPKMMHCPECGRPYTTRDSLVRHIRLEHSDKKEDPKGD</sequence>
<feature type="compositionally biased region" description="Polar residues" evidence="6">
    <location>
        <begin position="917"/>
        <end position="926"/>
    </location>
</feature>
<feature type="compositionally biased region" description="Low complexity" evidence="6">
    <location>
        <begin position="68"/>
        <end position="82"/>
    </location>
</feature>
<feature type="region of interest" description="Disordered" evidence="6">
    <location>
        <begin position="907"/>
        <end position="928"/>
    </location>
</feature>
<evidence type="ECO:0000256" key="2">
    <source>
        <dbReference type="ARBA" id="ARBA00022737"/>
    </source>
</evidence>
<dbReference type="GO" id="GO:0005634">
    <property type="term" value="C:nucleus"/>
    <property type="evidence" value="ECO:0007669"/>
    <property type="project" value="TreeGrafter"/>
</dbReference>
<dbReference type="Gene3D" id="3.30.160.60">
    <property type="entry name" value="Classic Zinc Finger"/>
    <property type="match status" value="6"/>
</dbReference>
<dbReference type="Proteomes" id="UP000182658">
    <property type="component" value="Unassembled WGS sequence"/>
</dbReference>
<evidence type="ECO:0000256" key="6">
    <source>
        <dbReference type="SAM" id="MobiDB-lite"/>
    </source>
</evidence>
<feature type="domain" description="C2H2-type" evidence="7">
    <location>
        <begin position="1024"/>
        <end position="1051"/>
    </location>
</feature>
<dbReference type="EMBL" id="KV875096">
    <property type="protein sequence ID" value="OIW30467.1"/>
    <property type="molecule type" value="Genomic_DNA"/>
</dbReference>
<keyword evidence="4" id="KW-0862">Zinc</keyword>
<dbReference type="Pfam" id="PF00096">
    <property type="entry name" value="zf-C2H2"/>
    <property type="match status" value="5"/>
</dbReference>
<organism evidence="8 9">
    <name type="scientific">Coniochaeta ligniaria NRRL 30616</name>
    <dbReference type="NCBI Taxonomy" id="1408157"/>
    <lineage>
        <taxon>Eukaryota</taxon>
        <taxon>Fungi</taxon>
        <taxon>Dikarya</taxon>
        <taxon>Ascomycota</taxon>
        <taxon>Pezizomycotina</taxon>
        <taxon>Sordariomycetes</taxon>
        <taxon>Sordariomycetidae</taxon>
        <taxon>Coniochaetales</taxon>
        <taxon>Coniochaetaceae</taxon>
        <taxon>Coniochaeta</taxon>
    </lineage>
</organism>
<dbReference type="InterPro" id="IPR013087">
    <property type="entry name" value="Znf_C2H2_type"/>
</dbReference>
<accession>A0A1J7ITF5</accession>
<dbReference type="PROSITE" id="PS00028">
    <property type="entry name" value="ZINC_FINGER_C2H2_1"/>
    <property type="match status" value="8"/>
</dbReference>
<feature type="domain" description="C2H2-type" evidence="7">
    <location>
        <begin position="996"/>
        <end position="1023"/>
    </location>
</feature>
<keyword evidence="3 5" id="KW-0863">Zinc-finger</keyword>
<feature type="region of interest" description="Disordered" evidence="6">
    <location>
        <begin position="1"/>
        <end position="94"/>
    </location>
</feature>
<proteinExistence type="predicted"/>
<feature type="domain" description="C2H2-type" evidence="7">
    <location>
        <begin position="968"/>
        <end position="995"/>
    </location>
</feature>
<dbReference type="STRING" id="1408157.A0A1J7ITF5"/>
<gene>
    <name evidence="8" type="ORF">CONLIGDRAFT_642564</name>
</gene>
<feature type="domain" description="C2H2-type" evidence="7">
    <location>
        <begin position="1052"/>
        <end position="1079"/>
    </location>
</feature>
<keyword evidence="9" id="KW-1185">Reference proteome</keyword>
<feature type="compositionally biased region" description="Acidic residues" evidence="6">
    <location>
        <begin position="325"/>
        <end position="345"/>
    </location>
</feature>
<dbReference type="PANTHER" id="PTHR24379">
    <property type="entry name" value="KRAB AND ZINC FINGER DOMAIN-CONTAINING"/>
    <property type="match status" value="1"/>
</dbReference>
<evidence type="ECO:0000313" key="8">
    <source>
        <dbReference type="EMBL" id="OIW30467.1"/>
    </source>
</evidence>
<dbReference type="PROSITE" id="PS50157">
    <property type="entry name" value="ZINC_FINGER_C2H2_2"/>
    <property type="match status" value="8"/>
</dbReference>
<keyword evidence="1" id="KW-0479">Metal-binding</keyword>
<evidence type="ECO:0000256" key="1">
    <source>
        <dbReference type="ARBA" id="ARBA00022723"/>
    </source>
</evidence>
<evidence type="ECO:0000256" key="3">
    <source>
        <dbReference type="ARBA" id="ARBA00022771"/>
    </source>
</evidence>
<feature type="compositionally biased region" description="Polar residues" evidence="6">
    <location>
        <begin position="356"/>
        <end position="367"/>
    </location>
</feature>
<dbReference type="InterPro" id="IPR036236">
    <property type="entry name" value="Znf_C2H2_sf"/>
</dbReference>